<reference evidence="1 2" key="1">
    <citation type="journal article" date="2017" name="ISME J.">
        <title>Potential for microbial H2 and metal transformations associated with novel bacteria and archaea in deep terrestrial subsurface sediments.</title>
        <authorList>
            <person name="Hernsdorf A.W."/>
            <person name="Amano Y."/>
            <person name="Miyakawa K."/>
            <person name="Ise K."/>
            <person name="Suzuki Y."/>
            <person name="Anantharaman K."/>
            <person name="Probst A."/>
            <person name="Burstein D."/>
            <person name="Thomas B.C."/>
            <person name="Banfield J.F."/>
        </authorList>
    </citation>
    <scope>NUCLEOTIDE SEQUENCE [LARGE SCALE GENOMIC DNA]</scope>
    <source>
        <strain evidence="1">HGW-Falkowbacteria-1</strain>
    </source>
</reference>
<dbReference type="Gene3D" id="3.40.50.150">
    <property type="entry name" value="Vaccinia Virus protein VP39"/>
    <property type="match status" value="1"/>
</dbReference>
<comment type="caution">
    <text evidence="1">The sequence shown here is derived from an EMBL/GenBank/DDBJ whole genome shotgun (WGS) entry which is preliminary data.</text>
</comment>
<dbReference type="InterPro" id="IPR029063">
    <property type="entry name" value="SAM-dependent_MTases_sf"/>
</dbReference>
<gene>
    <name evidence="1" type="ORF">CVU82_01220</name>
</gene>
<dbReference type="Proteomes" id="UP000233517">
    <property type="component" value="Unassembled WGS sequence"/>
</dbReference>
<protein>
    <recommendedName>
        <fullName evidence="3">Methyltransferase type 11 domain-containing protein</fullName>
    </recommendedName>
</protein>
<evidence type="ECO:0008006" key="3">
    <source>
        <dbReference type="Google" id="ProtNLM"/>
    </source>
</evidence>
<dbReference type="AlphaFoldDB" id="A0A2N2EAR6"/>
<evidence type="ECO:0000313" key="2">
    <source>
        <dbReference type="Proteomes" id="UP000233517"/>
    </source>
</evidence>
<sequence length="273" mass="33115">MITNKNKYLAYFFNKFDYLIRFLYSQLSLNKLFFWKLYSSDFERLDSSFEKVHFFLKSHNFSFQDKTCLELGPGNSYVNAYNFLFNGSNKVVLVDKYPRHIKTKKQKAFFQKEKEFIKTKYNNKEIDFDKIVFISKDLSEVELNEEIDFVYSISVFEHIKNVEENIKKLSSILKKGGFLYHLIDMRDHYNFDNPFLFLKYSKKTWENYLTKKGVSYTNRIRYSEFKEIFEKNGFEIISEQITRYPMPNKIYKAFNKDDKNIDIGIWRVLMMKK</sequence>
<accession>A0A2N2EAR6</accession>
<name>A0A2N2EAR6_9BACT</name>
<dbReference type="EMBL" id="PHAI01000001">
    <property type="protein sequence ID" value="PKM91810.1"/>
    <property type="molecule type" value="Genomic_DNA"/>
</dbReference>
<evidence type="ECO:0000313" key="1">
    <source>
        <dbReference type="EMBL" id="PKM91810.1"/>
    </source>
</evidence>
<organism evidence="1 2">
    <name type="scientific">Candidatus Falkowbacteria bacterium HGW-Falkowbacteria-1</name>
    <dbReference type="NCBI Taxonomy" id="2013768"/>
    <lineage>
        <taxon>Bacteria</taxon>
        <taxon>Candidatus Falkowiibacteriota</taxon>
    </lineage>
</organism>
<proteinExistence type="predicted"/>
<dbReference type="SUPFAM" id="SSF53335">
    <property type="entry name" value="S-adenosyl-L-methionine-dependent methyltransferases"/>
    <property type="match status" value="1"/>
</dbReference>
<dbReference type="Pfam" id="PF13489">
    <property type="entry name" value="Methyltransf_23"/>
    <property type="match status" value="1"/>
</dbReference>